<feature type="compositionally biased region" description="Polar residues" evidence="10">
    <location>
        <begin position="195"/>
        <end position="213"/>
    </location>
</feature>
<accession>A0A510NUU4</accession>
<dbReference type="PANTHER" id="PTHR45797:SF1">
    <property type="entry name" value="HELICASE ARIP4"/>
    <property type="match status" value="1"/>
</dbReference>
<evidence type="ECO:0000256" key="7">
    <source>
        <dbReference type="ARBA" id="ARBA00023125"/>
    </source>
</evidence>
<dbReference type="SUPFAM" id="SSF47769">
    <property type="entry name" value="SAM/Pointed domain"/>
    <property type="match status" value="1"/>
</dbReference>
<evidence type="ECO:0000256" key="4">
    <source>
        <dbReference type="ARBA" id="ARBA00022801"/>
    </source>
</evidence>
<dbReference type="InterPro" id="IPR049730">
    <property type="entry name" value="SNF2/RAD54-like_C"/>
</dbReference>
<dbReference type="InterPro" id="IPR056026">
    <property type="entry name" value="DUF7607"/>
</dbReference>
<dbReference type="Pfam" id="PF24580">
    <property type="entry name" value="DUF7607"/>
    <property type="match status" value="1"/>
</dbReference>
<keyword evidence="6" id="KW-0067">ATP-binding</keyword>
<dbReference type="GO" id="GO:0004386">
    <property type="term" value="F:helicase activity"/>
    <property type="evidence" value="ECO:0007669"/>
    <property type="project" value="UniProtKB-KW"/>
</dbReference>
<reference evidence="14" key="1">
    <citation type="journal article" date="2015" name="Genome Announc.">
        <title>Draft genome sequence of Talaromyces cellulolyticus strain Y-94, a source of lignocellulosic biomass-degrading enzymes.</title>
        <authorList>
            <person name="Fujii T."/>
            <person name="Koike H."/>
            <person name="Sawayama S."/>
            <person name="Yano S."/>
            <person name="Inoue H."/>
        </authorList>
    </citation>
    <scope>NUCLEOTIDE SEQUENCE [LARGE SCALE GENOMIC DNA]</scope>
    <source>
        <strain evidence="14">Y-94</strain>
    </source>
</reference>
<feature type="coiled-coil region" evidence="9">
    <location>
        <begin position="930"/>
        <end position="957"/>
    </location>
</feature>
<evidence type="ECO:0000259" key="11">
    <source>
        <dbReference type="PROSITE" id="PS51192"/>
    </source>
</evidence>
<dbReference type="SUPFAM" id="SSF54695">
    <property type="entry name" value="POZ domain"/>
    <property type="match status" value="1"/>
</dbReference>
<dbReference type="InterPro" id="IPR027417">
    <property type="entry name" value="P-loop_NTPase"/>
</dbReference>
<feature type="domain" description="Helicase C-terminal" evidence="12">
    <location>
        <begin position="1387"/>
        <end position="1534"/>
    </location>
</feature>
<feature type="domain" description="Helicase ATP-binding" evidence="11">
    <location>
        <begin position="998"/>
        <end position="1201"/>
    </location>
</feature>
<keyword evidence="3" id="KW-0547">Nucleotide-binding</keyword>
<dbReference type="Gene3D" id="3.40.50.300">
    <property type="entry name" value="P-loop containing nucleotide triphosphate hydrolases"/>
    <property type="match status" value="1"/>
</dbReference>
<evidence type="ECO:0000256" key="6">
    <source>
        <dbReference type="ARBA" id="ARBA00022840"/>
    </source>
</evidence>
<dbReference type="Pfam" id="PF00176">
    <property type="entry name" value="SNF2-rel_dom"/>
    <property type="match status" value="1"/>
</dbReference>
<evidence type="ECO:0000313" key="14">
    <source>
        <dbReference type="Proteomes" id="UP000053095"/>
    </source>
</evidence>
<dbReference type="CDD" id="cd18007">
    <property type="entry name" value="DEXHc_ATRX-like"/>
    <property type="match status" value="1"/>
</dbReference>
<dbReference type="InterPro" id="IPR000330">
    <property type="entry name" value="SNF2_N"/>
</dbReference>
<dbReference type="InterPro" id="IPR044574">
    <property type="entry name" value="ARIP4-like"/>
</dbReference>
<evidence type="ECO:0000256" key="8">
    <source>
        <dbReference type="ARBA" id="ARBA00023242"/>
    </source>
</evidence>
<evidence type="ECO:0008006" key="15">
    <source>
        <dbReference type="Google" id="ProtNLM"/>
    </source>
</evidence>
<keyword evidence="5" id="KW-0347">Helicase</keyword>
<keyword evidence="14" id="KW-1185">Reference proteome</keyword>
<keyword evidence="4" id="KW-0378">Hydrolase</keyword>
<evidence type="ECO:0000256" key="2">
    <source>
        <dbReference type="ARBA" id="ARBA00007025"/>
    </source>
</evidence>
<evidence type="ECO:0000256" key="1">
    <source>
        <dbReference type="ARBA" id="ARBA00004123"/>
    </source>
</evidence>
<evidence type="ECO:0000256" key="5">
    <source>
        <dbReference type="ARBA" id="ARBA00022806"/>
    </source>
</evidence>
<proteinExistence type="inferred from homology"/>
<dbReference type="CDD" id="cd18793">
    <property type="entry name" value="SF2_C_SNF"/>
    <property type="match status" value="1"/>
</dbReference>
<feature type="region of interest" description="Disordered" evidence="10">
    <location>
        <begin position="536"/>
        <end position="569"/>
    </location>
</feature>
<gene>
    <name evidence="13" type="ORF">TCE0_018r04753</name>
</gene>
<sequence>MDHGQEDPYDWSVDQVVHYLCHNESTPWSVSKHPSPLPDRQSLEVAIREHGITGEVLLDGHLEDFLRNSLKLKEGPFYTVNKAIRYAQRQSQKYQAQQTQERSQLASAMLPMMMNNGRAWPSHFNAPWMFNPTPAAPVAQIPQLTASYTAPKSSNDSDRLPDQQLLSSLQATQPTSTQIAELDDVDLPDAPTANGEKQSTSGSRLATPTSPNLRPNEASHIDERGRKRRRLDLTAVEPSTTLPTKLPVETQTPGSWYIGPAKIDAASVFYPITSGSNEDDWFISSSGHSSGQRLFVKRKMHRFFRKQVIDLPSRNGARRYAMFPYDEDEINSGKPRYYTLYTSHKGRTDVSMKSTADTTEDLPVVLDQAPSVKAESPYDFLLKKYPPKEESDSFPLYGESGSEGDYDSETWAEMEDEKQEAALKPSKFLSSHEIDSIIDQRISHYEGLWRAKHLPKMDLGAHKLWFDAHRKKCRNLQTKAALDNIQRLKSRLGKMRKALHGDEWTQPSHLAAQCEVLEPTIFEIETQKRRVAILESPQCPAKPSSVPRPAAQPKENVNQPLTDEESLGFESDSSLRNFIEYDMGVDVPSGTSKALPQSQIDSKPPVTPNIRSHQEESSSPVKIRDSPAREIAPQDDVLHDDGPEVDPGSEAVAQPRCGFYYSSDSNSDSEYEPPEPISDVIGRKSEIIDLTLSPARSDVSSTPGTRSAKTAKTESRPNFISDDVMVVIPSSQKFSSVPKSAPRPNPKFDRQHKSRGRRRGAFAQTNPGDPRQILDRMVARLSEDDRNRMLHQLSSYTDKRLKHLIKMGLHAIRKDKRSIKDMAPEESLLVLLVTVCYIAWVNRQTLDREGIPTGNVIRAIVDIEGSGTGSSDDFLKFFSQLRQLLQKHTAEPTTPTTGDSDDDELIDFLDTPHNKRKRRVKEDQAVKSGQVAARQRVENQERQRRNLEERLKRIGVSNSDAEHQAVSFEQPTVFLHPHIGQCVKPHQLAGIQFMWRELIQNDKRDGCLLAHTMGLGKTMQVISLLVTIAAAANSPDEGIRKQVPKFFHRSQTLILCPPSLIDNWYEEFLMWTPKDHALGPIRKVAPSDPLERKMATVESWDAEGGILILSYFLFRNWVAPELKKSSKTATEMQFPTKLKDQLLKGPRIIVADEAHQMKNKDSQLAQAAAMLESKSRIALTGSPLANNLMDYYAMVNWISPKYLDELAVFKAKYLEPIEQGLFFDSTYQEQRRSLKKLQVLKQILTPKINRADISVLEGSLPSKTEFVITVPLTEVQKRAYDHYVTSLTDGKMGAQIATTRFLAWLAVLGLCCNHPACFANKLAERADDHAPKPTSEELIDPDTFPAEVPLNQLGFNEAMWASQKQLLADVPDLNDPKHSYRAVIFKKIVEESVRVGDKILCFSQSIPTLDYLETLLRSSGVRFNRLDGKTAVKSRQDAVKDFNNRDDIKVYLISTRAGGLGLNITGANRVIIFDFSFNPTWEEQAVGRAYRLGQKKPVYIYRFLSGGTYEEVVHNKSIFKTQLAMRVVDKKNVERSATKSLGEYLFPVKEVKREDISEYIGRDRQVLDKILLDKESAASSILNIALTETFRRENNEMLTEDEKKEMEQELELELLRMSDPAAYEKKMIALSLRPEPTLVYPSTNYNAYGFNGAPLPPLPVRPSLPVQAQTPTAPSPQTGRSFFNLPAWASSSTPTPVPQPFYTQEPRPTQMPPRPDVISASTVNSDTSESAAQAILKSFTAAQGVNDHQNNNVPSTWSTTDQPSGLPDHVTAESLTARLEAARSLALQSDVLGVVVGGSKKTFFVTKDLFTKCSSEFESMSLTEEYKIVLPDVEPSTFGSIIVWLHSWYSSGIIDEDIETTVDLAIFAETYAVATLLAQCLHVLNENWGLERMSRSPPYGCFVESKGATPHIIQRIFDNPADDSALRDICATFVGYLISKDWRGIAMAEYEPLCEKYPQLGLRLFKNMDKGRQLSAKYSRMREDYCEACGCMEDPLPR</sequence>
<dbReference type="PROSITE" id="PS51194">
    <property type="entry name" value="HELICASE_CTER"/>
    <property type="match status" value="1"/>
</dbReference>
<dbReference type="InterPro" id="IPR011333">
    <property type="entry name" value="SKP1/BTB/POZ_sf"/>
</dbReference>
<feature type="region of interest" description="Disordered" evidence="10">
    <location>
        <begin position="694"/>
        <end position="716"/>
    </location>
</feature>
<feature type="compositionally biased region" description="Polar residues" evidence="10">
    <location>
        <begin position="589"/>
        <end position="601"/>
    </location>
</feature>
<dbReference type="GO" id="GO:0005524">
    <property type="term" value="F:ATP binding"/>
    <property type="evidence" value="ECO:0007669"/>
    <property type="project" value="UniProtKB-KW"/>
</dbReference>
<keyword evidence="9" id="KW-0175">Coiled coil</keyword>
<feature type="region of interest" description="Disordered" evidence="10">
    <location>
        <begin position="1745"/>
        <end position="1766"/>
    </location>
</feature>
<dbReference type="Gene3D" id="3.30.710.10">
    <property type="entry name" value="Potassium Channel Kv1.1, Chain A"/>
    <property type="match status" value="1"/>
</dbReference>
<dbReference type="Gene3D" id="1.10.150.50">
    <property type="entry name" value="Transcription Factor, Ets-1"/>
    <property type="match status" value="1"/>
</dbReference>
<dbReference type="PROSITE" id="PS51192">
    <property type="entry name" value="HELICASE_ATP_BIND_1"/>
    <property type="match status" value="1"/>
</dbReference>
<dbReference type="GO" id="GO:0016887">
    <property type="term" value="F:ATP hydrolysis activity"/>
    <property type="evidence" value="ECO:0007669"/>
    <property type="project" value="InterPro"/>
</dbReference>
<dbReference type="InterPro" id="IPR014001">
    <property type="entry name" value="Helicase_ATP-bd"/>
</dbReference>
<dbReference type="Proteomes" id="UP000053095">
    <property type="component" value="Unassembled WGS sequence"/>
</dbReference>
<dbReference type="SMART" id="SM00487">
    <property type="entry name" value="DEXDc"/>
    <property type="match status" value="1"/>
</dbReference>
<dbReference type="SUPFAM" id="SSF52540">
    <property type="entry name" value="P-loop containing nucleoside triphosphate hydrolases"/>
    <property type="match status" value="2"/>
</dbReference>
<dbReference type="PANTHER" id="PTHR45797">
    <property type="entry name" value="RAD54-LIKE"/>
    <property type="match status" value="1"/>
</dbReference>
<dbReference type="SMART" id="SM00490">
    <property type="entry name" value="HELICc"/>
    <property type="match status" value="1"/>
</dbReference>
<dbReference type="GO" id="GO:0005634">
    <property type="term" value="C:nucleus"/>
    <property type="evidence" value="ECO:0007669"/>
    <property type="project" value="UniProtKB-SubCell"/>
</dbReference>
<dbReference type="InterPro" id="IPR001650">
    <property type="entry name" value="Helicase_C-like"/>
</dbReference>
<dbReference type="Pfam" id="PF00271">
    <property type="entry name" value="Helicase_C"/>
    <property type="match status" value="1"/>
</dbReference>
<dbReference type="InterPro" id="IPR038718">
    <property type="entry name" value="SNF2-like_sf"/>
</dbReference>
<dbReference type="Gene3D" id="3.40.50.10810">
    <property type="entry name" value="Tandem AAA-ATPase domain"/>
    <property type="match status" value="1"/>
</dbReference>
<dbReference type="GO" id="GO:0003677">
    <property type="term" value="F:DNA binding"/>
    <property type="evidence" value="ECO:0007669"/>
    <property type="project" value="UniProtKB-KW"/>
</dbReference>
<comment type="subcellular location">
    <subcellularLocation>
        <location evidence="1">Nucleus</location>
    </subcellularLocation>
</comment>
<dbReference type="EMBL" id="DF933814">
    <property type="protein sequence ID" value="GAM36000.1"/>
    <property type="molecule type" value="Genomic_DNA"/>
</dbReference>
<comment type="similarity">
    <text evidence="2">Belongs to the SNF2/RAD54 helicase family.</text>
</comment>
<protein>
    <recommendedName>
        <fullName evidence="15">SNF2 family helicase/ATPase</fullName>
    </recommendedName>
</protein>
<feature type="compositionally biased region" description="Polar residues" evidence="10">
    <location>
        <begin position="698"/>
        <end position="710"/>
    </location>
</feature>
<evidence type="ECO:0000259" key="12">
    <source>
        <dbReference type="PROSITE" id="PS51194"/>
    </source>
</evidence>
<feature type="compositionally biased region" description="Basic and acidic residues" evidence="10">
    <location>
        <begin position="612"/>
        <end position="628"/>
    </location>
</feature>
<feature type="region of interest" description="Disordered" evidence="10">
    <location>
        <begin position="732"/>
        <end position="771"/>
    </location>
</feature>
<feature type="region of interest" description="Disordered" evidence="10">
    <location>
        <begin position="171"/>
        <end position="239"/>
    </location>
</feature>
<keyword evidence="8" id="KW-0539">Nucleus</keyword>
<evidence type="ECO:0000256" key="3">
    <source>
        <dbReference type="ARBA" id="ARBA00022741"/>
    </source>
</evidence>
<organism evidence="13 14">
    <name type="scientific">Talaromyces pinophilus</name>
    <name type="common">Penicillium pinophilum</name>
    <dbReference type="NCBI Taxonomy" id="128442"/>
    <lineage>
        <taxon>Eukaryota</taxon>
        <taxon>Fungi</taxon>
        <taxon>Dikarya</taxon>
        <taxon>Ascomycota</taxon>
        <taxon>Pezizomycotina</taxon>
        <taxon>Eurotiomycetes</taxon>
        <taxon>Eurotiomycetidae</taxon>
        <taxon>Eurotiales</taxon>
        <taxon>Trichocomaceae</taxon>
        <taxon>Talaromyces</taxon>
        <taxon>Talaromyces sect. Talaromyces</taxon>
    </lineage>
</organism>
<evidence type="ECO:0000256" key="10">
    <source>
        <dbReference type="SAM" id="MobiDB-lite"/>
    </source>
</evidence>
<feature type="region of interest" description="Disordered" evidence="10">
    <location>
        <begin position="589"/>
        <end position="678"/>
    </location>
</feature>
<dbReference type="InterPro" id="IPR013761">
    <property type="entry name" value="SAM/pointed_sf"/>
</dbReference>
<evidence type="ECO:0000256" key="9">
    <source>
        <dbReference type="SAM" id="Coils"/>
    </source>
</evidence>
<keyword evidence="7" id="KW-0238">DNA-binding</keyword>
<name>A0A510NUU4_TALPI</name>
<feature type="compositionally biased region" description="Polar residues" evidence="10">
    <location>
        <begin position="1745"/>
        <end position="1763"/>
    </location>
</feature>
<evidence type="ECO:0000313" key="13">
    <source>
        <dbReference type="EMBL" id="GAM36000.1"/>
    </source>
</evidence>